<dbReference type="InterPro" id="IPR005845">
    <property type="entry name" value="A-D-PHexomutase_a/b/a-II"/>
</dbReference>
<feature type="domain" description="Alpha-D-phosphohexomutase alpha/beta/alpha" evidence="9">
    <location>
        <begin position="2"/>
        <end position="130"/>
    </location>
</feature>
<reference evidence="13" key="1">
    <citation type="journal article" date="2015" name="J. Biotechnol.">
        <title>Complete genome sequence of Haloferax gibbonsii strain ARA6, a potential producer of polyhydroxyalkanoates and halocins isolated from Araruama, Rio de Janeiro, Brasil.</title>
        <authorList>
            <person name="Pinto L.H."/>
            <person name="D'Alincourt Carvalho-Assef A.P."/>
            <person name="Vieira R.P."/>
            <person name="Clementino M.M."/>
            <person name="Albano R.M."/>
        </authorList>
    </citation>
    <scope>NUCLEOTIDE SEQUENCE [LARGE SCALE GENOMIC DNA]</scope>
    <source>
        <strain evidence="13">ARA6</strain>
    </source>
</reference>
<dbReference type="AlphaFoldDB" id="A0A0K1IWN1"/>
<evidence type="ECO:0000259" key="11">
    <source>
        <dbReference type="Pfam" id="PF02880"/>
    </source>
</evidence>
<dbReference type="RefSeq" id="WP_004974119.1">
    <property type="nucleotide sequence ID" value="NZ_CP011947.1"/>
</dbReference>
<dbReference type="Pfam" id="PF02879">
    <property type="entry name" value="PGM_PMM_II"/>
    <property type="match status" value="1"/>
</dbReference>
<gene>
    <name evidence="12" type="ORF">ABY42_14910</name>
</gene>
<dbReference type="PRINTS" id="PR00509">
    <property type="entry name" value="PGMPMM"/>
</dbReference>
<dbReference type="CDD" id="cd03087">
    <property type="entry name" value="PGM_like1"/>
    <property type="match status" value="1"/>
</dbReference>
<feature type="domain" description="Alpha-D-phosphohexomutase alpha/beta/alpha" evidence="11">
    <location>
        <begin position="258"/>
        <end position="364"/>
    </location>
</feature>
<feature type="domain" description="Alpha-D-phosphohexomutase alpha/beta/alpha" evidence="10">
    <location>
        <begin position="149"/>
        <end position="250"/>
    </location>
</feature>
<dbReference type="PANTHER" id="PTHR42946">
    <property type="entry name" value="PHOSPHOHEXOSE MUTASE"/>
    <property type="match status" value="1"/>
</dbReference>
<dbReference type="InterPro" id="IPR016055">
    <property type="entry name" value="A-D-PHexomutase_a/b/a-I/II/III"/>
</dbReference>
<dbReference type="GO" id="GO:0008966">
    <property type="term" value="F:phosphoglucosamine mutase activity"/>
    <property type="evidence" value="ECO:0007669"/>
    <property type="project" value="InterPro"/>
</dbReference>
<comment type="cofactor">
    <cofactor evidence="1">
        <name>Mg(2+)</name>
        <dbReference type="ChEBI" id="CHEBI:18420"/>
    </cofactor>
</comment>
<dbReference type="InterPro" id="IPR005846">
    <property type="entry name" value="A-D-PHexomutase_a/b/a-III"/>
</dbReference>
<dbReference type="InterPro" id="IPR036900">
    <property type="entry name" value="A-D-PHexomutase_C_sf"/>
</dbReference>
<dbReference type="InterPro" id="IPR005844">
    <property type="entry name" value="A-D-PHexomutase_a/b/a-I"/>
</dbReference>
<dbReference type="InterPro" id="IPR050060">
    <property type="entry name" value="Phosphoglucosamine_mutase"/>
</dbReference>
<dbReference type="GO" id="GO:0000287">
    <property type="term" value="F:magnesium ion binding"/>
    <property type="evidence" value="ECO:0007669"/>
    <property type="project" value="InterPro"/>
</dbReference>
<proteinExistence type="inferred from homology"/>
<dbReference type="InterPro" id="IPR016066">
    <property type="entry name" value="A-D-PHexomutase_CS"/>
</dbReference>
<evidence type="ECO:0000313" key="12">
    <source>
        <dbReference type="EMBL" id="AKU08962.1"/>
    </source>
</evidence>
<evidence type="ECO:0000259" key="10">
    <source>
        <dbReference type="Pfam" id="PF02879"/>
    </source>
</evidence>
<dbReference type="SUPFAM" id="SSF55957">
    <property type="entry name" value="Phosphoglucomutase, C-terminal domain"/>
    <property type="match status" value="1"/>
</dbReference>
<dbReference type="GO" id="GO:0004615">
    <property type="term" value="F:phosphomannomutase activity"/>
    <property type="evidence" value="ECO:0007669"/>
    <property type="project" value="TreeGrafter"/>
</dbReference>
<dbReference type="InterPro" id="IPR024086">
    <property type="entry name" value="GlmM_arc-type"/>
</dbReference>
<keyword evidence="4 7" id="KW-0479">Metal-binding</keyword>
<dbReference type="EMBL" id="CP011947">
    <property type="protein sequence ID" value="AKU08962.1"/>
    <property type="molecule type" value="Genomic_DNA"/>
</dbReference>
<name>A0A0K1IWN1_HALGI</name>
<dbReference type="GeneID" id="25247268"/>
<evidence type="ECO:0000256" key="6">
    <source>
        <dbReference type="ARBA" id="ARBA00023235"/>
    </source>
</evidence>
<accession>A0A0K1IWN1</accession>
<dbReference type="Pfam" id="PF02880">
    <property type="entry name" value="PGM_PMM_III"/>
    <property type="match status" value="1"/>
</dbReference>
<keyword evidence="3" id="KW-0597">Phosphoprotein</keyword>
<evidence type="ECO:0000313" key="13">
    <source>
        <dbReference type="Proteomes" id="UP000066124"/>
    </source>
</evidence>
<dbReference type="Gene3D" id="3.30.310.50">
    <property type="entry name" value="Alpha-D-phosphohexomutase, C-terminal domain"/>
    <property type="match status" value="1"/>
</dbReference>
<feature type="domain" description="Alpha-D-phosphohexomutase C-terminal" evidence="8">
    <location>
        <begin position="370"/>
        <end position="445"/>
    </location>
</feature>
<keyword evidence="6" id="KW-0413">Isomerase</keyword>
<dbReference type="PATRIC" id="fig|35746.4.peg.3206"/>
<dbReference type="Pfam" id="PF02878">
    <property type="entry name" value="PGM_PMM_I"/>
    <property type="match status" value="1"/>
</dbReference>
<evidence type="ECO:0000256" key="2">
    <source>
        <dbReference type="ARBA" id="ARBA00010231"/>
    </source>
</evidence>
<comment type="similarity">
    <text evidence="2 7">Belongs to the phosphohexose mutase family.</text>
</comment>
<dbReference type="InterPro" id="IPR005843">
    <property type="entry name" value="A-D-PHexomutase_C"/>
</dbReference>
<dbReference type="GO" id="GO:0005975">
    <property type="term" value="P:carbohydrate metabolic process"/>
    <property type="evidence" value="ECO:0007669"/>
    <property type="project" value="InterPro"/>
</dbReference>
<evidence type="ECO:0000256" key="7">
    <source>
        <dbReference type="RuleBase" id="RU004326"/>
    </source>
</evidence>
<evidence type="ECO:0000256" key="4">
    <source>
        <dbReference type="ARBA" id="ARBA00022723"/>
    </source>
</evidence>
<dbReference type="Pfam" id="PF00408">
    <property type="entry name" value="PGM_PMM_IV"/>
    <property type="match status" value="1"/>
</dbReference>
<evidence type="ECO:0000256" key="3">
    <source>
        <dbReference type="ARBA" id="ARBA00022553"/>
    </source>
</evidence>
<sequence>MKLFGSSGTRGVVGESLTPEFVLRVAKAAGTVWNADRVAIARDTRTTGEMFVNAAESGLASVGVDVDDLGVVPTPAAVRYCENQGVPGVVITASHNPPEFNGVKLVGDDGVELAVEELERIEDHILAEEFDVAEWDAVGKTRRVETANDDYREDLLASVDREKIADANLTVALDPGHGAGSLVTPDFLRELGCEVRTVNAQPDGHFPGRQSEPVPENLSDLERLVRATDADVGIAHDGDADRAVFVNERGECISGEASLAALAAAALEPGDATVSAVNVSQRLVDVCEEVGADLELTPIGATNLITRIRELWREGRNVPIAGEGNGGVFYPNYRLVRDGAYIAAKFLELVAERPPSELVAPYEDYYNVRINLEYDEEAELTAMLNAAADYAESADATPNTTDGYRLDYGDAWVLVRPSGTEPKVRVYAEGRSEERATELAEDAADALRTAVATL</sequence>
<dbReference type="SUPFAM" id="SSF53738">
    <property type="entry name" value="Phosphoglucomutase, first 3 domains"/>
    <property type="match status" value="3"/>
</dbReference>
<dbReference type="InterPro" id="IPR005841">
    <property type="entry name" value="Alpha-D-phosphohexomutase_SF"/>
</dbReference>
<dbReference type="PROSITE" id="PS00710">
    <property type="entry name" value="PGM_PMM"/>
    <property type="match status" value="1"/>
</dbReference>
<dbReference type="PANTHER" id="PTHR42946:SF1">
    <property type="entry name" value="PHOSPHOGLUCOMUTASE (ALPHA-D-GLUCOSE-1,6-BISPHOSPHATE-DEPENDENT)"/>
    <property type="match status" value="1"/>
</dbReference>
<keyword evidence="5 7" id="KW-0460">Magnesium</keyword>
<dbReference type="NCBIfam" id="TIGR03990">
    <property type="entry name" value="Arch_GlmM"/>
    <property type="match status" value="1"/>
</dbReference>
<evidence type="ECO:0000259" key="9">
    <source>
        <dbReference type="Pfam" id="PF02878"/>
    </source>
</evidence>
<dbReference type="Proteomes" id="UP000066124">
    <property type="component" value="Chromosome"/>
</dbReference>
<evidence type="ECO:0000259" key="8">
    <source>
        <dbReference type="Pfam" id="PF00408"/>
    </source>
</evidence>
<organism evidence="12 13">
    <name type="scientific">Haloferax gibbonsii</name>
    <dbReference type="NCBI Taxonomy" id="35746"/>
    <lineage>
        <taxon>Archaea</taxon>
        <taxon>Methanobacteriati</taxon>
        <taxon>Methanobacteriota</taxon>
        <taxon>Stenosarchaea group</taxon>
        <taxon>Halobacteria</taxon>
        <taxon>Halobacteriales</taxon>
        <taxon>Haloferacaceae</taxon>
        <taxon>Haloferax</taxon>
    </lineage>
</organism>
<dbReference type="KEGG" id="hgi:ABY42_14910"/>
<evidence type="ECO:0000256" key="1">
    <source>
        <dbReference type="ARBA" id="ARBA00001946"/>
    </source>
</evidence>
<evidence type="ECO:0000256" key="5">
    <source>
        <dbReference type="ARBA" id="ARBA00022842"/>
    </source>
</evidence>
<dbReference type="Gene3D" id="3.40.120.10">
    <property type="entry name" value="Alpha-D-Glucose-1,6-Bisphosphate, subunit A, domain 3"/>
    <property type="match status" value="3"/>
</dbReference>
<protein>
    <submittedName>
        <fullName evidence="12">Phosphomannomutase</fullName>
    </submittedName>
</protein>